<evidence type="ECO:0000256" key="3">
    <source>
        <dbReference type="ARBA" id="ARBA00022475"/>
    </source>
</evidence>
<protein>
    <submittedName>
        <fullName evidence="9">RND superfamily putative drug exporter</fullName>
    </submittedName>
</protein>
<feature type="transmembrane region" description="Helical" evidence="7">
    <location>
        <begin position="306"/>
        <end position="332"/>
    </location>
</feature>
<evidence type="ECO:0000256" key="7">
    <source>
        <dbReference type="SAM" id="Phobius"/>
    </source>
</evidence>
<dbReference type="Pfam" id="PF03176">
    <property type="entry name" value="MMPL"/>
    <property type="match status" value="2"/>
</dbReference>
<proteinExistence type="inferred from homology"/>
<gene>
    <name evidence="9" type="ORF">FB381_4759</name>
</gene>
<dbReference type="PANTHER" id="PTHR33406">
    <property type="entry name" value="MEMBRANE PROTEIN MJ1562-RELATED"/>
    <property type="match status" value="1"/>
</dbReference>
<dbReference type="SUPFAM" id="SSF82866">
    <property type="entry name" value="Multidrug efflux transporter AcrB transmembrane domain"/>
    <property type="match status" value="2"/>
</dbReference>
<dbReference type="PROSITE" id="PS50156">
    <property type="entry name" value="SSD"/>
    <property type="match status" value="1"/>
</dbReference>
<feature type="domain" description="SSD" evidence="8">
    <location>
        <begin position="206"/>
        <end position="331"/>
    </location>
</feature>
<evidence type="ECO:0000313" key="10">
    <source>
        <dbReference type="Proteomes" id="UP000320209"/>
    </source>
</evidence>
<evidence type="ECO:0000313" key="9">
    <source>
        <dbReference type="EMBL" id="TQL70816.1"/>
    </source>
</evidence>
<dbReference type="InterPro" id="IPR004869">
    <property type="entry name" value="MMPL_dom"/>
</dbReference>
<feature type="transmembrane region" description="Helical" evidence="7">
    <location>
        <begin position="367"/>
        <end position="391"/>
    </location>
</feature>
<feature type="transmembrane region" description="Helical" evidence="7">
    <location>
        <begin position="570"/>
        <end position="594"/>
    </location>
</feature>
<dbReference type="PANTHER" id="PTHR33406:SF11">
    <property type="entry name" value="MEMBRANE PROTEIN SCO6666-RELATED"/>
    <property type="match status" value="1"/>
</dbReference>
<sequence>MTIQTTPRPSPLRRLASFSQRHHWTALLLWVVVLVGVTAAAQGIGDDYRNSFDIPGTQSQEMAELQAKHGGSNGDEVRAVIHDERGWNTDRQAVDDLVADLAALPHVETVEPADPQRGSVSEDGTTALVTVVMDAEPGELPISTYEPFLELADDTSAGDLQVEMAGDSMREVNEGEGGSSEGIGMLAALVVMLFMFGSFLAASLPLITAIFAVGTTFGVVTLLSHVTTIPDYTAPMLMIVGLGVGIDYALLVFSRYRSELLHGATREDAAATAIDTAGRSVLFAGVSVILALCGLYVLQLTSIQGVVLGVALTVAMTMIAAVTLLPSLLTLFGKRLEKSVRRHAARSRREPGRGWRAWARGVQRHPWVALLVSLVALGALATPVLGLQLGFADAGNDDASSTTRKAYDLVSDKFGPGANGPLVVVTEGSQAQAAAAYEKTQAYAGVAAVTPPQPSDDGAVFTSIAFPETGPQDEATTELVKDLREDLGDDVLVGGSTAALIDYSDAVGKKLPLFIGLVVGLSALLLMCVFRSVAVAIKAAVLNLISIGASMGAMTYVFQEGLLGVEPGPIEAFLPVMTFAIVFGLSMDYEVFLISRMREEWLRSGDAQEAVREGLANTGGVITAAGAIMVVVFGAFWFSPDRMLQEMGFVMAVAVLLDALVVRCLVVPAVMRLLGAGAWWLPGWLDRALPRLQNIEGNPR</sequence>
<dbReference type="GO" id="GO:0005886">
    <property type="term" value="C:plasma membrane"/>
    <property type="evidence" value="ECO:0007669"/>
    <property type="project" value="UniProtKB-SubCell"/>
</dbReference>
<dbReference type="Gene3D" id="1.20.1640.10">
    <property type="entry name" value="Multidrug efflux transporter AcrB transmembrane domain"/>
    <property type="match status" value="2"/>
</dbReference>
<dbReference type="EMBL" id="VFOV01000001">
    <property type="protein sequence ID" value="TQL70816.1"/>
    <property type="molecule type" value="Genomic_DNA"/>
</dbReference>
<comment type="similarity">
    <text evidence="2">Belongs to the resistance-nodulation-cell division (RND) (TC 2.A.6) family. MmpL subfamily.</text>
</comment>
<evidence type="ECO:0000259" key="8">
    <source>
        <dbReference type="PROSITE" id="PS50156"/>
    </source>
</evidence>
<feature type="transmembrane region" description="Helical" evidence="7">
    <location>
        <begin position="513"/>
        <end position="533"/>
    </location>
</feature>
<dbReference type="AlphaFoldDB" id="A0A543AE74"/>
<keyword evidence="5 7" id="KW-1133">Transmembrane helix</keyword>
<keyword evidence="3" id="KW-1003">Cell membrane</keyword>
<feature type="transmembrane region" description="Helical" evidence="7">
    <location>
        <begin position="615"/>
        <end position="637"/>
    </location>
</feature>
<organism evidence="9 10">
    <name type="scientific">Nocardioides albertanoniae</name>
    <dbReference type="NCBI Taxonomy" id="1175486"/>
    <lineage>
        <taxon>Bacteria</taxon>
        <taxon>Bacillati</taxon>
        <taxon>Actinomycetota</taxon>
        <taxon>Actinomycetes</taxon>
        <taxon>Propionibacteriales</taxon>
        <taxon>Nocardioidaceae</taxon>
        <taxon>Nocardioides</taxon>
    </lineage>
</organism>
<evidence type="ECO:0000256" key="1">
    <source>
        <dbReference type="ARBA" id="ARBA00004651"/>
    </source>
</evidence>
<evidence type="ECO:0000256" key="4">
    <source>
        <dbReference type="ARBA" id="ARBA00022692"/>
    </source>
</evidence>
<feature type="transmembrane region" description="Helical" evidence="7">
    <location>
        <begin position="281"/>
        <end position="300"/>
    </location>
</feature>
<dbReference type="RefSeq" id="WP_141782499.1">
    <property type="nucleotide sequence ID" value="NZ_VFOV01000001.1"/>
</dbReference>
<name>A0A543AE74_9ACTN</name>
<feature type="transmembrane region" description="Helical" evidence="7">
    <location>
        <begin position="649"/>
        <end position="671"/>
    </location>
</feature>
<evidence type="ECO:0000256" key="5">
    <source>
        <dbReference type="ARBA" id="ARBA00022989"/>
    </source>
</evidence>
<feature type="transmembrane region" description="Helical" evidence="7">
    <location>
        <begin position="540"/>
        <end position="558"/>
    </location>
</feature>
<feature type="transmembrane region" description="Helical" evidence="7">
    <location>
        <begin position="182"/>
        <end position="201"/>
    </location>
</feature>
<reference evidence="9 10" key="1">
    <citation type="submission" date="2019-06" db="EMBL/GenBank/DDBJ databases">
        <title>Sequencing the genomes of 1000 actinobacteria strains.</title>
        <authorList>
            <person name="Klenk H.-P."/>
        </authorList>
    </citation>
    <scope>NUCLEOTIDE SEQUENCE [LARGE SCALE GENOMIC DNA]</scope>
    <source>
        <strain evidence="9 10">DSM 25218</strain>
    </source>
</reference>
<keyword evidence="6 7" id="KW-0472">Membrane</keyword>
<dbReference type="OrthoDB" id="7051771at2"/>
<evidence type="ECO:0000256" key="2">
    <source>
        <dbReference type="ARBA" id="ARBA00010157"/>
    </source>
</evidence>
<dbReference type="InterPro" id="IPR050545">
    <property type="entry name" value="Mycobact_MmpL"/>
</dbReference>
<comment type="caution">
    <text evidence="9">The sequence shown here is derived from an EMBL/GenBank/DDBJ whole genome shotgun (WGS) entry which is preliminary data.</text>
</comment>
<keyword evidence="10" id="KW-1185">Reference proteome</keyword>
<keyword evidence="4 7" id="KW-0812">Transmembrane</keyword>
<accession>A0A543AE74</accession>
<feature type="transmembrane region" description="Helical" evidence="7">
    <location>
        <begin position="232"/>
        <end position="253"/>
    </location>
</feature>
<feature type="transmembrane region" description="Helical" evidence="7">
    <location>
        <begin position="206"/>
        <end position="226"/>
    </location>
</feature>
<comment type="subcellular location">
    <subcellularLocation>
        <location evidence="1">Cell membrane</location>
        <topology evidence="1">Multi-pass membrane protein</topology>
    </subcellularLocation>
</comment>
<dbReference type="InterPro" id="IPR000731">
    <property type="entry name" value="SSD"/>
</dbReference>
<evidence type="ECO:0000256" key="6">
    <source>
        <dbReference type="ARBA" id="ARBA00023136"/>
    </source>
</evidence>
<dbReference type="Proteomes" id="UP000320209">
    <property type="component" value="Unassembled WGS sequence"/>
</dbReference>